<accession>H1V457</accession>
<proteinExistence type="predicted"/>
<gene>
    <name evidence="2" type="ORF">CH063_06877</name>
</gene>
<dbReference type="Proteomes" id="UP000007174">
    <property type="component" value="Unassembled WGS sequence"/>
</dbReference>
<dbReference type="STRING" id="759273.H1V457"/>
<dbReference type="EMBL" id="CACQ02001360">
    <property type="protein sequence ID" value="CCF35009.1"/>
    <property type="molecule type" value="Genomic_DNA"/>
</dbReference>
<feature type="domain" description="F-box" evidence="1">
    <location>
        <begin position="5"/>
        <end position="68"/>
    </location>
</feature>
<name>H1V457_COLHI</name>
<organism evidence="2 3">
    <name type="scientific">Colletotrichum higginsianum (strain IMI 349063)</name>
    <name type="common">Crucifer anthracnose fungus</name>
    <dbReference type="NCBI Taxonomy" id="759273"/>
    <lineage>
        <taxon>Eukaryota</taxon>
        <taxon>Fungi</taxon>
        <taxon>Dikarya</taxon>
        <taxon>Ascomycota</taxon>
        <taxon>Pezizomycotina</taxon>
        <taxon>Sordariomycetes</taxon>
        <taxon>Hypocreomycetidae</taxon>
        <taxon>Glomerellales</taxon>
        <taxon>Glomerellaceae</taxon>
        <taxon>Colletotrichum</taxon>
        <taxon>Colletotrichum destructivum species complex</taxon>
    </lineage>
</organism>
<evidence type="ECO:0000259" key="1">
    <source>
        <dbReference type="Pfam" id="PF12937"/>
    </source>
</evidence>
<dbReference type="InterPro" id="IPR032675">
    <property type="entry name" value="LRR_dom_sf"/>
</dbReference>
<dbReference type="InterPro" id="IPR001810">
    <property type="entry name" value="F-box_dom"/>
</dbReference>
<dbReference type="Gene3D" id="3.80.10.10">
    <property type="entry name" value="Ribonuclease Inhibitor"/>
    <property type="match status" value="1"/>
</dbReference>
<dbReference type="AlphaFoldDB" id="H1V457"/>
<evidence type="ECO:0000313" key="2">
    <source>
        <dbReference type="EMBL" id="CCF35009.1"/>
    </source>
</evidence>
<dbReference type="Gene3D" id="1.20.1280.50">
    <property type="match status" value="1"/>
</dbReference>
<dbReference type="InterPro" id="IPR036047">
    <property type="entry name" value="F-box-like_dom_sf"/>
</dbReference>
<dbReference type="VEuPathDB" id="FungiDB:CH63R_13569"/>
<dbReference type="SUPFAM" id="SSF81383">
    <property type="entry name" value="F-box domain"/>
    <property type="match status" value="1"/>
</dbReference>
<dbReference type="eggNOG" id="ENOG502RN1U">
    <property type="taxonomic scope" value="Eukaryota"/>
</dbReference>
<dbReference type="SUPFAM" id="SSF52047">
    <property type="entry name" value="RNI-like"/>
    <property type="match status" value="1"/>
</dbReference>
<evidence type="ECO:0000313" key="3">
    <source>
        <dbReference type="Proteomes" id="UP000007174"/>
    </source>
</evidence>
<protein>
    <recommendedName>
        <fullName evidence="1">F-box domain-containing protein</fullName>
    </recommendedName>
</protein>
<sequence length="456" mass="50264">MAKITQLPTELLQMIFSEFLNILTPTAYKVLPLFKVSAEDLATLQAVSRTCRALHRAVEPLVWRHICIEAHDINRPFTGPSVSQLVALIRLWHARPDLAAHVHTIFVSWTALYLGQQLIQDEDFEFLSGLIRDLGLRLPDGWHEAGKSTGILAGIAVLLARNVRVLDLHAHSTYFFDCIPAPDETPVCFESLTYVRLNASSPRNPSSIDICPLLRLAPNLTKLEAWPGLFDPKDLDWSGITTLMLEGAETSAAQVAGVIKSCSKLRDFSFFTKHDPSPSEIMAALSTHTSTLRRLNLYFISLYSDAKVAIGSLAAFTGLEELSIPADNIGTGAGCALRTLPQSLRLLNIEGHLHEHREDIEWLAGHIRAGNLSNLGEVRLPVWECDGDHAGPCRGTYVDENNGYESGIDEHGSDWEYEDGDEDEACDGGKKVHELRALFRDAGVSCNIGPALEMVL</sequence>
<dbReference type="Pfam" id="PF12937">
    <property type="entry name" value="F-box-like"/>
    <property type="match status" value="1"/>
</dbReference>
<dbReference type="HOGENOM" id="CLU_593129_0_0_1"/>
<reference evidence="3" key="1">
    <citation type="journal article" date="2012" name="Nat. Genet.">
        <title>Lifestyle transitions in plant pathogenic Colletotrichum fungi deciphered by genome and transcriptome analyses.</title>
        <authorList>
            <person name="O'Connell R.J."/>
            <person name="Thon M.R."/>
            <person name="Hacquard S."/>
            <person name="Amyotte S.G."/>
            <person name="Kleemann J."/>
            <person name="Torres M.F."/>
            <person name="Damm U."/>
            <person name="Buiate E.A."/>
            <person name="Epstein L."/>
            <person name="Alkan N."/>
            <person name="Altmueller J."/>
            <person name="Alvarado-Balderrama L."/>
            <person name="Bauser C.A."/>
            <person name="Becker C."/>
            <person name="Birren B.W."/>
            <person name="Chen Z."/>
            <person name="Choi J."/>
            <person name="Crouch J.A."/>
            <person name="Duvick J.P."/>
            <person name="Farman M.A."/>
            <person name="Gan P."/>
            <person name="Heiman D."/>
            <person name="Henrissat B."/>
            <person name="Howard R.J."/>
            <person name="Kabbage M."/>
            <person name="Koch C."/>
            <person name="Kracher B."/>
            <person name="Kubo Y."/>
            <person name="Law A.D."/>
            <person name="Lebrun M.-H."/>
            <person name="Lee Y.-H."/>
            <person name="Miyara I."/>
            <person name="Moore N."/>
            <person name="Neumann U."/>
            <person name="Nordstroem K."/>
            <person name="Panaccione D.G."/>
            <person name="Panstruga R."/>
            <person name="Place M."/>
            <person name="Proctor R.H."/>
            <person name="Prusky D."/>
            <person name="Rech G."/>
            <person name="Reinhardt R."/>
            <person name="Rollins J.A."/>
            <person name="Rounsley S."/>
            <person name="Schardl C.L."/>
            <person name="Schwartz D.C."/>
            <person name="Shenoy N."/>
            <person name="Shirasu K."/>
            <person name="Sikhakolli U.R."/>
            <person name="Stueber K."/>
            <person name="Sukno S.A."/>
            <person name="Sweigard J.A."/>
            <person name="Takano Y."/>
            <person name="Takahara H."/>
            <person name="Trail F."/>
            <person name="van der Does H.C."/>
            <person name="Voll L.M."/>
            <person name="Will I."/>
            <person name="Young S."/>
            <person name="Zeng Q."/>
            <person name="Zhang J."/>
            <person name="Zhou S."/>
            <person name="Dickman M.B."/>
            <person name="Schulze-Lefert P."/>
            <person name="Ver Loren van Themaat E."/>
            <person name="Ma L.-J."/>
            <person name="Vaillancourt L.J."/>
        </authorList>
    </citation>
    <scope>NUCLEOTIDE SEQUENCE [LARGE SCALE GENOMIC DNA]</scope>
    <source>
        <strain evidence="3">IMI 349063</strain>
    </source>
</reference>